<evidence type="ECO:0000313" key="1">
    <source>
        <dbReference type="EMBL" id="EMI24236.1"/>
    </source>
</evidence>
<reference evidence="1 2" key="1">
    <citation type="journal article" date="2013" name="Mar. Genomics">
        <title>Expression of sulfatases in Rhodopirellula baltica and the diversity of sulfatases in the genus Rhodopirellula.</title>
        <authorList>
            <person name="Wegner C.E."/>
            <person name="Richter-Heitmann T."/>
            <person name="Klindworth A."/>
            <person name="Klockow C."/>
            <person name="Richter M."/>
            <person name="Achstetter T."/>
            <person name="Glockner F.O."/>
            <person name="Harder J."/>
        </authorList>
    </citation>
    <scope>NUCLEOTIDE SEQUENCE [LARGE SCALE GENOMIC DNA]</scope>
    <source>
        <strain evidence="1 2">SH398</strain>
    </source>
</reference>
<proteinExistence type="predicted"/>
<comment type="caution">
    <text evidence="1">The sequence shown here is derived from an EMBL/GenBank/DDBJ whole genome shotgun (WGS) entry which is preliminary data.</text>
</comment>
<evidence type="ECO:0000313" key="2">
    <source>
        <dbReference type="Proteomes" id="UP000011996"/>
    </source>
</evidence>
<dbReference type="AlphaFoldDB" id="M5RYE3"/>
<dbReference type="PATRIC" id="fig|1263868.3.peg.5621"/>
<dbReference type="STRING" id="1263868.RESH_05171"/>
<dbReference type="EMBL" id="ANOF01000163">
    <property type="protein sequence ID" value="EMI24236.1"/>
    <property type="molecule type" value="Genomic_DNA"/>
</dbReference>
<sequence length="43" mass="4942">MVFQDRRENSVLCLVGLGSPTYVTFGLEAQSMRHHLQKFAINF</sequence>
<accession>M5RYE3</accession>
<name>M5RYE3_9BACT</name>
<dbReference type="Proteomes" id="UP000011996">
    <property type="component" value="Unassembled WGS sequence"/>
</dbReference>
<protein>
    <submittedName>
        <fullName evidence="1">Uncharacterized protein</fullName>
    </submittedName>
</protein>
<organism evidence="1 2">
    <name type="scientific">Rhodopirellula europaea SH398</name>
    <dbReference type="NCBI Taxonomy" id="1263868"/>
    <lineage>
        <taxon>Bacteria</taxon>
        <taxon>Pseudomonadati</taxon>
        <taxon>Planctomycetota</taxon>
        <taxon>Planctomycetia</taxon>
        <taxon>Pirellulales</taxon>
        <taxon>Pirellulaceae</taxon>
        <taxon>Rhodopirellula</taxon>
    </lineage>
</organism>
<gene>
    <name evidence="1" type="ORF">RESH_05171</name>
</gene>